<organism evidence="1 2">
    <name type="scientific">Roseisolibacter agri</name>
    <dbReference type="NCBI Taxonomy" id="2014610"/>
    <lineage>
        <taxon>Bacteria</taxon>
        <taxon>Pseudomonadati</taxon>
        <taxon>Gemmatimonadota</taxon>
        <taxon>Gemmatimonadia</taxon>
        <taxon>Gemmatimonadales</taxon>
        <taxon>Gemmatimonadaceae</taxon>
        <taxon>Roseisolibacter</taxon>
    </lineage>
</organism>
<sequence length="257" mass="28162">MHAPRSLKHEYELFVEREIEDYKDSIPRSAILAIGDEAVAALREQAQTTFTELVIWEEVDRIIARRIRLPSYSTWRRRRLKTLAELRKPERWGLHPNSPLAREVRASEGEHVLVAGMDDEGAAIFSAALGCAVTAIDAAPDAVERVMVAAEQAGLMTRVRPLVGDIAGWAPDVALRLVVCSPQAFEGLAPEERERAIATLQSATLDGGVHLVQTIVAGTAGPTLEELRARYAGWAISVESESATGPTFLARKQAELH</sequence>
<proteinExistence type="predicted"/>
<dbReference type="EMBL" id="BRXS01000011">
    <property type="protein sequence ID" value="GLC28494.1"/>
    <property type="molecule type" value="Genomic_DNA"/>
</dbReference>
<dbReference type="AlphaFoldDB" id="A0AA37Q8Z7"/>
<evidence type="ECO:0000313" key="2">
    <source>
        <dbReference type="Proteomes" id="UP001161325"/>
    </source>
</evidence>
<accession>A0AA37Q8Z7</accession>
<dbReference type="Proteomes" id="UP001161325">
    <property type="component" value="Unassembled WGS sequence"/>
</dbReference>
<comment type="caution">
    <text evidence="1">The sequence shown here is derived from an EMBL/GenBank/DDBJ whole genome shotgun (WGS) entry which is preliminary data.</text>
</comment>
<dbReference type="RefSeq" id="WP_284352891.1">
    <property type="nucleotide sequence ID" value="NZ_BRXS01000011.1"/>
</dbReference>
<gene>
    <name evidence="1" type="ORF">rosag_50070</name>
</gene>
<dbReference type="Gene3D" id="3.40.50.150">
    <property type="entry name" value="Vaccinia Virus protein VP39"/>
    <property type="match status" value="1"/>
</dbReference>
<dbReference type="SUPFAM" id="SSF53335">
    <property type="entry name" value="S-adenosyl-L-methionine-dependent methyltransferases"/>
    <property type="match status" value="1"/>
</dbReference>
<dbReference type="InterPro" id="IPR029063">
    <property type="entry name" value="SAM-dependent_MTases_sf"/>
</dbReference>
<keyword evidence="2" id="KW-1185">Reference proteome</keyword>
<reference evidence="1" key="1">
    <citation type="submission" date="2022-08" db="EMBL/GenBank/DDBJ databases">
        <title>Draft genome sequencing of Roseisolibacter agri AW1220.</title>
        <authorList>
            <person name="Tobiishi Y."/>
            <person name="Tonouchi A."/>
        </authorList>
    </citation>
    <scope>NUCLEOTIDE SEQUENCE</scope>
    <source>
        <strain evidence="1">AW1220</strain>
    </source>
</reference>
<name>A0AA37Q8Z7_9BACT</name>
<evidence type="ECO:0000313" key="1">
    <source>
        <dbReference type="EMBL" id="GLC28494.1"/>
    </source>
</evidence>
<protein>
    <submittedName>
        <fullName evidence="1">Uncharacterized protein</fullName>
    </submittedName>
</protein>